<dbReference type="RefSeq" id="WP_377126200.1">
    <property type="nucleotide sequence ID" value="NZ_JBHUHN010000001.1"/>
</dbReference>
<sequence>MLTVHPQYIKDADGNKSLVILPAIEFDKLMEELEDLEDVRLYDEAKGNDTGERIPMNEVFKSIESNRR</sequence>
<evidence type="ECO:0000313" key="1">
    <source>
        <dbReference type="EMBL" id="MFD2864891.1"/>
    </source>
</evidence>
<dbReference type="Proteomes" id="UP001597601">
    <property type="component" value="Unassembled WGS sequence"/>
</dbReference>
<reference evidence="2" key="1">
    <citation type="journal article" date="2019" name="Int. J. Syst. Evol. Microbiol.">
        <title>The Global Catalogue of Microorganisms (GCM) 10K type strain sequencing project: providing services to taxonomists for standard genome sequencing and annotation.</title>
        <authorList>
            <consortium name="The Broad Institute Genomics Platform"/>
            <consortium name="The Broad Institute Genome Sequencing Center for Infectious Disease"/>
            <person name="Wu L."/>
            <person name="Ma J."/>
        </authorList>
    </citation>
    <scope>NUCLEOTIDE SEQUENCE [LARGE SCALE GENOMIC DNA]</scope>
    <source>
        <strain evidence="2">KCTC 52232</strain>
    </source>
</reference>
<organism evidence="1 2">
    <name type="scientific">Mucilaginibacter antarcticus</name>
    <dbReference type="NCBI Taxonomy" id="1855725"/>
    <lineage>
        <taxon>Bacteria</taxon>
        <taxon>Pseudomonadati</taxon>
        <taxon>Bacteroidota</taxon>
        <taxon>Sphingobacteriia</taxon>
        <taxon>Sphingobacteriales</taxon>
        <taxon>Sphingobacteriaceae</taxon>
        <taxon>Mucilaginibacter</taxon>
    </lineage>
</organism>
<evidence type="ECO:0000313" key="2">
    <source>
        <dbReference type="Proteomes" id="UP001597601"/>
    </source>
</evidence>
<accession>A0ABW5XPH5</accession>
<proteinExistence type="predicted"/>
<gene>
    <name evidence="1" type="ORF">ACFSYC_09345</name>
</gene>
<name>A0ABW5XPH5_9SPHI</name>
<evidence type="ECO:0008006" key="3">
    <source>
        <dbReference type="Google" id="ProtNLM"/>
    </source>
</evidence>
<comment type="caution">
    <text evidence="1">The sequence shown here is derived from an EMBL/GenBank/DDBJ whole genome shotgun (WGS) entry which is preliminary data.</text>
</comment>
<protein>
    <recommendedName>
        <fullName evidence="3">Prevent-host-death family protein</fullName>
    </recommendedName>
</protein>
<keyword evidence="2" id="KW-1185">Reference proteome</keyword>
<dbReference type="EMBL" id="JBHUON010000009">
    <property type="protein sequence ID" value="MFD2864891.1"/>
    <property type="molecule type" value="Genomic_DNA"/>
</dbReference>